<evidence type="ECO:0000313" key="2">
    <source>
        <dbReference type="EMBL" id="PYC47358.1"/>
    </source>
</evidence>
<feature type="compositionally biased region" description="Pro residues" evidence="1">
    <location>
        <begin position="126"/>
        <end position="138"/>
    </location>
</feature>
<sequence length="152" mass="16018">MEMIADILLVAGALGAGLYCYVLARRLSRFNDLENGVGGAVAVLSAQVDDLTKTLAAAQHTAVASTRSLDGLTDRAEGVAKRLELLVASMHDLPDPAATRAAAPQSFAQPEFAPAARQQAQQPVQPAQPAPEPMPEQPIEPIFRRHTATGGR</sequence>
<evidence type="ECO:0000313" key="3">
    <source>
        <dbReference type="Proteomes" id="UP000248012"/>
    </source>
</evidence>
<dbReference type="EMBL" id="QFVT01000006">
    <property type="protein sequence ID" value="PYC47358.1"/>
    <property type="molecule type" value="Genomic_DNA"/>
</dbReference>
<keyword evidence="3" id="KW-1185">Reference proteome</keyword>
<dbReference type="Proteomes" id="UP000248012">
    <property type="component" value="Unassembled WGS sequence"/>
</dbReference>
<protein>
    <submittedName>
        <fullName evidence="2">Uncharacterized protein</fullName>
    </submittedName>
</protein>
<gene>
    <name evidence="2" type="ORF">DI396_10330</name>
</gene>
<evidence type="ECO:0000256" key="1">
    <source>
        <dbReference type="SAM" id="MobiDB-lite"/>
    </source>
</evidence>
<feature type="region of interest" description="Disordered" evidence="1">
    <location>
        <begin position="96"/>
        <end position="152"/>
    </location>
</feature>
<dbReference type="AlphaFoldDB" id="A0A2V4MT41"/>
<organism evidence="2 3">
    <name type="scientific">Litorivita pollutaquae</name>
    <dbReference type="NCBI Taxonomy" id="2200892"/>
    <lineage>
        <taxon>Bacteria</taxon>
        <taxon>Pseudomonadati</taxon>
        <taxon>Pseudomonadota</taxon>
        <taxon>Alphaproteobacteria</taxon>
        <taxon>Rhodobacterales</taxon>
        <taxon>Paracoccaceae</taxon>
        <taxon>Litorivita</taxon>
    </lineage>
</organism>
<dbReference type="RefSeq" id="WP_110796142.1">
    <property type="nucleotide sequence ID" value="NZ_KZ826485.1"/>
</dbReference>
<accession>A0A2V4MT41</accession>
<reference evidence="2 3" key="1">
    <citation type="submission" date="2018-05" db="EMBL/GenBank/DDBJ databases">
        <title>Oceanovita maritima gen. nov., sp. nov., a marine bacterium in the family Rhodobacteraceae isolated from surface seawater of Lundu port Xiamen, China.</title>
        <authorList>
            <person name="Hetharua B.H."/>
            <person name="Min D."/>
            <person name="Liao H."/>
            <person name="Tian Y."/>
        </authorList>
    </citation>
    <scope>NUCLEOTIDE SEQUENCE [LARGE SCALE GENOMIC DNA]</scope>
    <source>
        <strain evidence="2 3">FSX-11</strain>
    </source>
</reference>
<comment type="caution">
    <text evidence="2">The sequence shown here is derived from an EMBL/GenBank/DDBJ whole genome shotgun (WGS) entry which is preliminary data.</text>
</comment>
<feature type="compositionally biased region" description="Low complexity" evidence="1">
    <location>
        <begin position="108"/>
        <end position="125"/>
    </location>
</feature>
<proteinExistence type="predicted"/>
<dbReference type="OrthoDB" id="7630018at2"/>
<name>A0A2V4MT41_9RHOB</name>